<evidence type="ECO:0000313" key="3">
    <source>
        <dbReference type="Proteomes" id="UP000613401"/>
    </source>
</evidence>
<evidence type="ECO:0000313" key="2">
    <source>
        <dbReference type="EMBL" id="KAF3797106.1"/>
    </source>
</evidence>
<keyword evidence="3" id="KW-1185">Reference proteome</keyword>
<organism evidence="2 3">
    <name type="scientific">Colletotrichum gloeosporioides</name>
    <name type="common">Anthracnose fungus</name>
    <name type="synonym">Glomerella cingulata</name>
    <dbReference type="NCBI Taxonomy" id="474922"/>
    <lineage>
        <taxon>Eukaryota</taxon>
        <taxon>Fungi</taxon>
        <taxon>Dikarya</taxon>
        <taxon>Ascomycota</taxon>
        <taxon>Pezizomycotina</taxon>
        <taxon>Sordariomycetes</taxon>
        <taxon>Hypocreomycetidae</taxon>
        <taxon>Glomerellales</taxon>
        <taxon>Glomerellaceae</taxon>
        <taxon>Colletotrichum</taxon>
        <taxon>Colletotrichum gloeosporioides species complex</taxon>
    </lineage>
</organism>
<evidence type="ECO:0000256" key="1">
    <source>
        <dbReference type="SAM" id="MobiDB-lite"/>
    </source>
</evidence>
<dbReference type="EMBL" id="WVTB01000117">
    <property type="protein sequence ID" value="KAF3797106.1"/>
    <property type="molecule type" value="Genomic_DNA"/>
</dbReference>
<dbReference type="Proteomes" id="UP000613401">
    <property type="component" value="Unassembled WGS sequence"/>
</dbReference>
<dbReference type="RefSeq" id="XP_045256270.1">
    <property type="nucleotide sequence ID" value="XM_045409025.1"/>
</dbReference>
<reference evidence="2" key="2">
    <citation type="submission" date="2020-03" db="EMBL/GenBank/DDBJ databases">
        <authorList>
            <person name="Fu F.-F."/>
            <person name="Chen J."/>
        </authorList>
    </citation>
    <scope>NUCLEOTIDE SEQUENCE</scope>
    <source>
        <strain evidence="2">Lc1</strain>
    </source>
</reference>
<gene>
    <name evidence="2" type="ORF">GCG54_00009075</name>
</gene>
<proteinExistence type="predicted"/>
<comment type="caution">
    <text evidence="2">The sequence shown here is derived from an EMBL/GenBank/DDBJ whole genome shotgun (WGS) entry which is preliminary data.</text>
</comment>
<dbReference type="AlphaFoldDB" id="A0A8H8WNJ0"/>
<sequence>MVRESKDRLLAVAKGFQLLGSVPEDFIERLRLWQEPLHPTLATIRSPNLPRYTDFVGIGSEIAGRRVTKSLFENIKLGSSDSLSGVVVLEAHNLCSGAMGARVINMRKDLGQYPNLLCIKTNTSAIAISESPSPDKGAGNSTYQYEITTP</sequence>
<protein>
    <submittedName>
        <fullName evidence="2">Uncharacterized protein</fullName>
    </submittedName>
</protein>
<dbReference type="GeneID" id="69016209"/>
<reference evidence="2" key="1">
    <citation type="journal article" date="2020" name="Phytopathology">
        <title>Genome sequence and comparative analysis of Colletotrichum gloeosporioides isolated from Liriodendron leaves.</title>
        <authorList>
            <person name="Fu F.F."/>
            <person name="Hao Z."/>
            <person name="Wang P."/>
            <person name="Lu Y."/>
            <person name="Xue L.J."/>
            <person name="Wei G."/>
            <person name="Tian Y."/>
            <person name="Baishi H."/>
            <person name="Xu H."/>
            <person name="Shi J."/>
            <person name="Cheng T."/>
            <person name="Wang G."/>
            <person name="Yi Y."/>
            <person name="Chen J."/>
        </authorList>
    </citation>
    <scope>NUCLEOTIDE SEQUENCE</scope>
    <source>
        <strain evidence="2">Lc1</strain>
    </source>
</reference>
<name>A0A8H8WNJ0_COLGL</name>
<accession>A0A8H8WNJ0</accession>
<feature type="region of interest" description="Disordered" evidence="1">
    <location>
        <begin position="129"/>
        <end position="150"/>
    </location>
</feature>
<feature type="compositionally biased region" description="Polar residues" evidence="1">
    <location>
        <begin position="139"/>
        <end position="150"/>
    </location>
</feature>